<dbReference type="RefSeq" id="WP_172990162.1">
    <property type="nucleotide sequence ID" value="NZ_CP054038.1"/>
</dbReference>
<evidence type="ECO:0000313" key="4">
    <source>
        <dbReference type="Proteomes" id="UP000502498"/>
    </source>
</evidence>
<dbReference type="EMBL" id="CP054038">
    <property type="protein sequence ID" value="QKJ19725.1"/>
    <property type="molecule type" value="Genomic_DNA"/>
</dbReference>
<proteinExistence type="predicted"/>
<feature type="region of interest" description="Disordered" evidence="1">
    <location>
        <begin position="24"/>
        <end position="69"/>
    </location>
</feature>
<evidence type="ECO:0008006" key="5">
    <source>
        <dbReference type="Google" id="ProtNLM"/>
    </source>
</evidence>
<organism evidence="3 4">
    <name type="scientific">Microbacterium hominis</name>
    <dbReference type="NCBI Taxonomy" id="162426"/>
    <lineage>
        <taxon>Bacteria</taxon>
        <taxon>Bacillati</taxon>
        <taxon>Actinomycetota</taxon>
        <taxon>Actinomycetes</taxon>
        <taxon>Micrococcales</taxon>
        <taxon>Microbacteriaceae</taxon>
        <taxon>Microbacterium</taxon>
    </lineage>
</organism>
<dbReference type="Proteomes" id="UP000502498">
    <property type="component" value="Chromosome"/>
</dbReference>
<dbReference type="AlphaFoldDB" id="A0A7D4U4V7"/>
<dbReference type="PROSITE" id="PS51257">
    <property type="entry name" value="PROKAR_LIPOPROTEIN"/>
    <property type="match status" value="1"/>
</dbReference>
<evidence type="ECO:0000256" key="1">
    <source>
        <dbReference type="SAM" id="MobiDB-lite"/>
    </source>
</evidence>
<feature type="signal peptide" evidence="2">
    <location>
        <begin position="1"/>
        <end position="23"/>
    </location>
</feature>
<evidence type="ECO:0000256" key="2">
    <source>
        <dbReference type="SAM" id="SignalP"/>
    </source>
</evidence>
<gene>
    <name evidence="3" type="ORF">HQM25_10345</name>
</gene>
<reference evidence="3 4" key="1">
    <citation type="submission" date="2020-05" db="EMBL/GenBank/DDBJ databases">
        <title>Strain PA2F3 complete genome.</title>
        <authorList>
            <person name="Kim Y.-S."/>
            <person name="Kim S.-J."/>
            <person name="Jung H.-k."/>
            <person name="Kim S.-E."/>
            <person name="Kim K.-H."/>
        </authorList>
    </citation>
    <scope>NUCLEOTIDE SEQUENCE [LARGE SCALE GENOMIC DNA]</scope>
    <source>
        <strain evidence="3 4">PA2F3</strain>
    </source>
</reference>
<feature type="compositionally biased region" description="Low complexity" evidence="1">
    <location>
        <begin position="24"/>
        <end position="53"/>
    </location>
</feature>
<evidence type="ECO:0000313" key="3">
    <source>
        <dbReference type="EMBL" id="QKJ19725.1"/>
    </source>
</evidence>
<name>A0A7D4U4V7_9MICO</name>
<protein>
    <recommendedName>
        <fullName evidence="5">DUF3558 domain-containing protein</fullName>
    </recommendedName>
</protein>
<feature type="compositionally biased region" description="Polar residues" evidence="1">
    <location>
        <begin position="58"/>
        <end position="69"/>
    </location>
</feature>
<keyword evidence="2" id="KW-0732">Signal</keyword>
<sequence length="204" mass="20877">MRHRLTFAAAVLAALALTGCATGQTPASAPAPAVATTPEPAAATTPEPTSPASDVVASGSNDEQARAQAQSWLDDISLPPGTSPARSNVASFSSYTGWPCGPVSELEAFWLVPDATLSDTADWLDAHPAGGLRSVWGVHRPDSMDSDGMTLGYIPEEGAQEGIVYTLLTVPRGIAVRAEIAAQTFDASCPELPDGGQYGAPGMG</sequence>
<accession>A0A7D4U4V7</accession>
<feature type="chain" id="PRO_5038821878" description="DUF3558 domain-containing protein" evidence="2">
    <location>
        <begin position="24"/>
        <end position="204"/>
    </location>
</feature>